<sequence>MYNRTVEVVVGLFLIAGIGAMAVLAFQVSGLSTKLDTETYKVYAQFDDLGGLTVRGRVSMAGVTIGKVSNIVLDKESYMALVEMELDSSVDNLTTDSNAAIQTAGLLGEKYISISVGADEEYLVDGDTIFDTQSALNIEKLIGTFASGK</sequence>
<keyword evidence="1" id="KW-1133">Transmembrane helix</keyword>
<dbReference type="InterPro" id="IPR052336">
    <property type="entry name" value="MlaD_Phospholipid_Transporter"/>
</dbReference>
<accession>A0A9E8HFW7</accession>
<dbReference type="Pfam" id="PF02470">
    <property type="entry name" value="MlaD"/>
    <property type="match status" value="1"/>
</dbReference>
<dbReference type="InterPro" id="IPR003399">
    <property type="entry name" value="Mce/MlaD"/>
</dbReference>
<proteinExistence type="predicted"/>
<dbReference type="EMBL" id="CP101527">
    <property type="protein sequence ID" value="UZW73480.1"/>
    <property type="molecule type" value="Genomic_DNA"/>
</dbReference>
<dbReference type="Proteomes" id="UP001164472">
    <property type="component" value="Chromosome"/>
</dbReference>
<evidence type="ECO:0000313" key="4">
    <source>
        <dbReference type="Proteomes" id="UP001164472"/>
    </source>
</evidence>
<dbReference type="KEGG" id="asem:NNL22_10520"/>
<name>A0A9E8HFW7_9ALTE</name>
<keyword evidence="1" id="KW-0472">Membrane</keyword>
<dbReference type="PANTHER" id="PTHR33371:SF4">
    <property type="entry name" value="INTERMEMBRANE PHOSPHOLIPID TRANSPORT SYSTEM BINDING PROTEIN MLAD"/>
    <property type="match status" value="1"/>
</dbReference>
<keyword evidence="4" id="KW-1185">Reference proteome</keyword>
<protein>
    <submittedName>
        <fullName evidence="3">Outer membrane lipid asymmetry maintenance protein MlaD</fullName>
    </submittedName>
</protein>
<feature type="transmembrane region" description="Helical" evidence="1">
    <location>
        <begin position="6"/>
        <end position="26"/>
    </location>
</feature>
<dbReference type="RefSeq" id="WP_251809621.1">
    <property type="nucleotide sequence ID" value="NZ_CP101527.1"/>
</dbReference>
<evidence type="ECO:0000259" key="2">
    <source>
        <dbReference type="Pfam" id="PF02470"/>
    </source>
</evidence>
<gene>
    <name evidence="3" type="primary">mlaD</name>
    <name evidence="3" type="ORF">NNL22_10520</name>
</gene>
<dbReference type="NCBIfam" id="TIGR04430">
    <property type="entry name" value="OM_asym_MlaD"/>
    <property type="match status" value="1"/>
</dbReference>
<evidence type="ECO:0000256" key="1">
    <source>
        <dbReference type="SAM" id="Phobius"/>
    </source>
</evidence>
<dbReference type="AlphaFoldDB" id="A0A9E8HFW7"/>
<feature type="domain" description="Mce/MlaD" evidence="2">
    <location>
        <begin position="39"/>
        <end position="116"/>
    </location>
</feature>
<reference evidence="3" key="1">
    <citation type="submission" date="2022-07" db="EMBL/GenBank/DDBJ databases">
        <title>Alkalimarinus sp. nov., isolated from gut of a Alitta virens.</title>
        <authorList>
            <person name="Yang A.I."/>
            <person name="Shin N.-R."/>
        </authorList>
    </citation>
    <scope>NUCLEOTIDE SEQUENCE</scope>
    <source>
        <strain evidence="3">FA028</strain>
    </source>
</reference>
<evidence type="ECO:0000313" key="3">
    <source>
        <dbReference type="EMBL" id="UZW73480.1"/>
    </source>
</evidence>
<keyword evidence="1" id="KW-0812">Transmembrane</keyword>
<dbReference type="GO" id="GO:0005548">
    <property type="term" value="F:phospholipid transporter activity"/>
    <property type="evidence" value="ECO:0007669"/>
    <property type="project" value="TreeGrafter"/>
</dbReference>
<dbReference type="PANTHER" id="PTHR33371">
    <property type="entry name" value="INTERMEMBRANE PHOSPHOLIPID TRANSPORT SYSTEM BINDING PROTEIN MLAD-RELATED"/>
    <property type="match status" value="1"/>
</dbReference>
<dbReference type="InterPro" id="IPR030970">
    <property type="entry name" value="ABC_MlaD"/>
</dbReference>
<organism evidence="3 4">
    <name type="scientific">Alkalimarinus sediminis</name>
    <dbReference type="NCBI Taxonomy" id="1632866"/>
    <lineage>
        <taxon>Bacteria</taxon>
        <taxon>Pseudomonadati</taxon>
        <taxon>Pseudomonadota</taxon>
        <taxon>Gammaproteobacteria</taxon>
        <taxon>Alteromonadales</taxon>
        <taxon>Alteromonadaceae</taxon>
        <taxon>Alkalimarinus</taxon>
    </lineage>
</organism>
<dbReference type="GO" id="GO:0005543">
    <property type="term" value="F:phospholipid binding"/>
    <property type="evidence" value="ECO:0007669"/>
    <property type="project" value="TreeGrafter"/>
</dbReference>